<proteinExistence type="predicted"/>
<accession>A0A4U2YY82</accession>
<protein>
    <recommendedName>
        <fullName evidence="3">GPP34 family phosphoprotein</fullName>
    </recommendedName>
</protein>
<evidence type="ECO:0000313" key="2">
    <source>
        <dbReference type="Proteomes" id="UP000308744"/>
    </source>
</evidence>
<evidence type="ECO:0008006" key="3">
    <source>
        <dbReference type="Google" id="ProtNLM"/>
    </source>
</evidence>
<dbReference type="EMBL" id="SZPU01000056">
    <property type="protein sequence ID" value="TKI66638.1"/>
    <property type="molecule type" value="Genomic_DNA"/>
</dbReference>
<keyword evidence="2" id="KW-1185">Reference proteome</keyword>
<name>A0A4U2YY82_9BACI</name>
<dbReference type="RefSeq" id="WP_107896614.1">
    <property type="nucleotide sequence ID" value="NZ_PYWM01000022.1"/>
</dbReference>
<evidence type="ECO:0000313" key="1">
    <source>
        <dbReference type="EMBL" id="TKI66638.1"/>
    </source>
</evidence>
<organism evidence="1 2">
    <name type="scientific">Lysinibacillus mangiferihumi</name>
    <dbReference type="NCBI Taxonomy" id="1130819"/>
    <lineage>
        <taxon>Bacteria</taxon>
        <taxon>Bacillati</taxon>
        <taxon>Bacillota</taxon>
        <taxon>Bacilli</taxon>
        <taxon>Bacillales</taxon>
        <taxon>Bacillaceae</taxon>
        <taxon>Lysinibacillus</taxon>
    </lineage>
</organism>
<dbReference type="AlphaFoldDB" id="A0A4U2YY82"/>
<sequence length="202" mass="23591">MQENLISDEFILLTKGRKMKFSFIGRRRVQQMYAIGGLFMDLLISDFIGFDDKGKIIIKNRTVNIKHAPAKRLYSLIQATKPLTFKKWMSKFNIPSKERKYIYNGFNNTLGNIPVLQQKTVEKIRAELLEEGTVSEETVALTLLLSASKTIKDYFSKFEINQLNNRIDEFQKMYPSRWKDIQRINKEIENMDIIILTSAILV</sequence>
<gene>
    <name evidence="1" type="ORF">FC756_14525</name>
</gene>
<comment type="caution">
    <text evidence="1">The sequence shown here is derived from an EMBL/GenBank/DDBJ whole genome shotgun (WGS) entry which is preliminary data.</text>
</comment>
<dbReference type="Proteomes" id="UP000308744">
    <property type="component" value="Unassembled WGS sequence"/>
</dbReference>
<reference evidence="1 2" key="1">
    <citation type="submission" date="2019-04" db="EMBL/GenBank/DDBJ databases">
        <title>Lysinibacillus genome sequencing.</title>
        <authorList>
            <person name="Dunlap C."/>
        </authorList>
    </citation>
    <scope>NUCLEOTIDE SEQUENCE [LARGE SCALE GENOMIC DNA]</scope>
    <source>
        <strain evidence="1 2">CCTCC AB 2010389</strain>
    </source>
</reference>